<gene>
    <name evidence="1" type="primary">60</name>
    <name evidence="1" type="ORF">SEA_VETERAN_60</name>
</gene>
<keyword evidence="2" id="KW-1185">Reference proteome</keyword>
<dbReference type="Proteomes" id="UP000503491">
    <property type="component" value="Segment"/>
</dbReference>
<protein>
    <submittedName>
        <fullName evidence="1">Uncharacterized protein</fullName>
    </submittedName>
</protein>
<reference evidence="1 2" key="1">
    <citation type="submission" date="2020-02" db="EMBL/GenBank/DDBJ databases">
        <authorList>
            <person name="Shellooe L."/>
            <person name="Bartley R."/>
            <person name="Buttafoco A."/>
            <person name="Evard R."/>
            <person name="Fellin M."/>
            <person name="Poisson J."/>
            <person name="Schneller A."/>
            <person name="Poxleitner M."/>
            <person name="Ettinger W.F."/>
            <person name="Ettinger A.-S.H."/>
            <person name="Anders K.R."/>
            <person name="Schaff J.E."/>
            <person name="Dashiell C.L."/>
            <person name="Macialek J.A."/>
            <person name="Bradley K.W."/>
            <person name="Asai D.J."/>
            <person name="Bowman C.A."/>
            <person name="Russell D.A."/>
            <person name="Pope W.H."/>
            <person name="Jacobs-Sera D."/>
            <person name="Hendrix R.W."/>
            <person name="Hatfull G.F."/>
        </authorList>
    </citation>
    <scope>NUCLEOTIDE SEQUENCE [LARGE SCALE GENOMIC DNA]</scope>
</reference>
<organism evidence="1 2">
    <name type="scientific">Mycobacterium phage Veteran</name>
    <dbReference type="NCBI Taxonomy" id="2719209"/>
    <lineage>
        <taxon>Viruses</taxon>
        <taxon>Duplodnaviria</taxon>
        <taxon>Heunggongvirae</taxon>
        <taxon>Uroviricota</taxon>
        <taxon>Caudoviricetes</taxon>
        <taxon>Gracegardnervirinae</taxon>
        <taxon>Cheoctovirus</taxon>
        <taxon>Cheoctovirus veteran</taxon>
    </lineage>
</organism>
<evidence type="ECO:0000313" key="1">
    <source>
        <dbReference type="EMBL" id="QIQ63408.1"/>
    </source>
</evidence>
<accession>A0A6G9LD31</accession>
<proteinExistence type="predicted"/>
<name>A0A6G9LD31_9CAUD</name>
<dbReference type="RefSeq" id="YP_009963150.1">
    <property type="nucleotide sequence ID" value="NC_051716.1"/>
</dbReference>
<dbReference type="KEGG" id="vg:60334730"/>
<evidence type="ECO:0000313" key="2">
    <source>
        <dbReference type="Proteomes" id="UP000503491"/>
    </source>
</evidence>
<dbReference type="GeneID" id="60334730"/>
<dbReference type="EMBL" id="MT114164">
    <property type="protein sequence ID" value="QIQ63408.1"/>
    <property type="molecule type" value="Genomic_DNA"/>
</dbReference>
<sequence>MSGEAQNLTWEWFSGFVGSGRWRAVLPGDRRNAWIIPPDEIGDFYWSVEDNTCARVLMFGFEETMDAAMAAAAAAAAEVTE</sequence>